<proteinExistence type="predicted"/>
<accession>A0A1I9SCC2</accession>
<gene>
    <name evidence="1" type="ORF">SEA_PHANCYPHIN_31</name>
</gene>
<name>A0A1I9SCC2_9CAUD</name>
<sequence length="64" mass="6397">MASKDIDAAEDAARLALLRAIGKKAESTALSAGQLKDLAAAFALTVGGKWGELPGGGIDVTVSK</sequence>
<evidence type="ECO:0000313" key="2">
    <source>
        <dbReference type="Proteomes" id="UP000221881"/>
    </source>
</evidence>
<reference evidence="2" key="1">
    <citation type="submission" date="2016-08" db="EMBL/GenBank/DDBJ databases">
        <authorList>
            <person name="Ahmed F."/>
            <person name="Bandayrel A."/>
            <person name="Anderson R."/>
            <person name="Medellin R."/>
            <person name="Mendez A."/>
            <person name="Mendoza F."/>
            <person name="Morales A."/>
            <person name="Perez T."/>
            <person name="Ramos J."/>
            <person name="Vu K."/>
            <person name="Sadana R."/>
            <person name="Saha S."/>
            <person name="Butela K.A."/>
            <person name="Garlena R.A."/>
            <person name="Russell D.A."/>
            <person name="Pope W.H."/>
            <person name="Jacobs-Sera D."/>
            <person name="Hendrix R.W."/>
            <person name="Hatfull G.F."/>
        </authorList>
    </citation>
    <scope>NUCLEOTIDE SEQUENCE [LARGE SCALE GENOMIC DNA]</scope>
</reference>
<organism evidence="1 2">
    <name type="scientific">Mycobacterium phage PhancyPhin</name>
    <dbReference type="NCBI Taxonomy" id="1897438"/>
    <lineage>
        <taxon>Viruses</taxon>
        <taxon>Duplodnaviria</taxon>
        <taxon>Heunggongvirae</taxon>
        <taxon>Uroviricota</taxon>
        <taxon>Caudoviricetes</taxon>
        <taxon>Nclasvirinae</taxon>
        <taxon>Charlievirus</taxon>
        <taxon>Charlievirus redi</taxon>
    </lineage>
</organism>
<protein>
    <submittedName>
        <fullName evidence="1">Uncharacterized protein</fullName>
    </submittedName>
</protein>
<evidence type="ECO:0000313" key="1">
    <source>
        <dbReference type="EMBL" id="AOZ64499.1"/>
    </source>
</evidence>
<dbReference type="Proteomes" id="UP000221881">
    <property type="component" value="Segment"/>
</dbReference>
<dbReference type="EMBL" id="KX756439">
    <property type="protein sequence ID" value="AOZ64499.1"/>
    <property type="molecule type" value="Genomic_DNA"/>
</dbReference>